<gene>
    <name evidence="2" type="ORF">CMU51_12795</name>
</gene>
<keyword evidence="1" id="KW-0732">Signal</keyword>
<reference evidence="2" key="1">
    <citation type="submission" date="2023-02" db="EMBL/GenBank/DDBJ databases">
        <title>Elizabethkingia anophelis draft genomes.</title>
        <authorList>
            <person name="Nicholson A.C."/>
            <person name="Whitney A.M."/>
            <person name="Humrighouse B.W."/>
            <person name="Villarma A."/>
            <person name="Bell M."/>
            <person name="Mcquiston J."/>
        </authorList>
    </citation>
    <scope>NUCLEOTIDE SEQUENCE</scope>
    <source>
        <strain evidence="2">B4955</strain>
    </source>
</reference>
<evidence type="ECO:0000313" key="3">
    <source>
        <dbReference type="Proteomes" id="UP001189000"/>
    </source>
</evidence>
<dbReference type="EMBL" id="NWGY01000013">
    <property type="protein sequence ID" value="MDV3664935.1"/>
    <property type="molecule type" value="Genomic_DNA"/>
</dbReference>
<feature type="chain" id="PRO_5042270395" evidence="1">
    <location>
        <begin position="18"/>
        <end position="123"/>
    </location>
</feature>
<feature type="signal peptide" evidence="1">
    <location>
        <begin position="1"/>
        <end position="17"/>
    </location>
</feature>
<sequence length="123" mass="14126">MKTFLLLSVLASVFVFGQSKIDLTEKQAFEAFKKSNVRKSVGLKIKDFNYNDIKQYSNADKLSETLILKSVPKKSDLDFISQYYWRGTHSRQKNGTPICDDCSMIIFWSIKDLKEANKSFIPG</sequence>
<protein>
    <submittedName>
        <fullName evidence="2">Uncharacterized protein</fullName>
    </submittedName>
</protein>
<accession>A0AAE4NZV4</accession>
<dbReference type="Proteomes" id="UP001189000">
    <property type="component" value="Unassembled WGS sequence"/>
</dbReference>
<evidence type="ECO:0000256" key="1">
    <source>
        <dbReference type="SAM" id="SignalP"/>
    </source>
</evidence>
<proteinExistence type="predicted"/>
<dbReference type="AlphaFoldDB" id="A0AAE4NZV4"/>
<organism evidence="2 3">
    <name type="scientific">Elizabethkingia anophelis</name>
    <dbReference type="NCBI Taxonomy" id="1117645"/>
    <lineage>
        <taxon>Bacteria</taxon>
        <taxon>Pseudomonadati</taxon>
        <taxon>Bacteroidota</taxon>
        <taxon>Flavobacteriia</taxon>
        <taxon>Flavobacteriales</taxon>
        <taxon>Weeksellaceae</taxon>
        <taxon>Elizabethkingia</taxon>
    </lineage>
</organism>
<name>A0AAE4NZV4_9FLAO</name>
<dbReference type="RefSeq" id="WP_078677204.1">
    <property type="nucleotide sequence ID" value="NZ_MAHR01000011.1"/>
</dbReference>
<comment type="caution">
    <text evidence="2">The sequence shown here is derived from an EMBL/GenBank/DDBJ whole genome shotgun (WGS) entry which is preliminary data.</text>
</comment>
<evidence type="ECO:0000313" key="2">
    <source>
        <dbReference type="EMBL" id="MDV3664935.1"/>
    </source>
</evidence>